<dbReference type="Pfam" id="PF01904">
    <property type="entry name" value="DUF72"/>
    <property type="match status" value="1"/>
</dbReference>
<dbReference type="Proteomes" id="UP000309594">
    <property type="component" value="Unassembled WGS sequence"/>
</dbReference>
<accession>A0A4U1GIK4</accession>
<evidence type="ECO:0000313" key="2">
    <source>
        <dbReference type="EMBL" id="TKC64117.1"/>
    </source>
</evidence>
<reference evidence="1 3" key="1">
    <citation type="submission" date="2019-02" db="EMBL/GenBank/DDBJ databases">
        <title>Pedobacter sp. RP-3-8 sp. nov., isolated from Arctic soil.</title>
        <authorList>
            <person name="Dahal R.H."/>
        </authorList>
    </citation>
    <scope>NUCLEOTIDE SEQUENCE [LARGE SCALE GENOMIC DNA]</scope>
    <source>
        <strain evidence="1 3">RP-3-8</strain>
    </source>
</reference>
<dbReference type="EMBL" id="SJSM01000001">
    <property type="protein sequence ID" value="TCC99641.1"/>
    <property type="molecule type" value="Genomic_DNA"/>
</dbReference>
<dbReference type="Proteomes" id="UP000291117">
    <property type="component" value="Unassembled WGS sequence"/>
</dbReference>
<dbReference type="SUPFAM" id="SSF117396">
    <property type="entry name" value="TM1631-like"/>
    <property type="match status" value="1"/>
</dbReference>
<dbReference type="Gene3D" id="3.20.20.410">
    <property type="entry name" value="Protein of unknown function UPF0759"/>
    <property type="match status" value="1"/>
</dbReference>
<proteinExistence type="predicted"/>
<dbReference type="PANTHER" id="PTHR30348">
    <property type="entry name" value="UNCHARACTERIZED PROTEIN YECE"/>
    <property type="match status" value="1"/>
</dbReference>
<name>A0A4R0NGI3_9SPHI</name>
<dbReference type="PANTHER" id="PTHR30348:SF14">
    <property type="entry name" value="BLR8050 PROTEIN"/>
    <property type="match status" value="1"/>
</dbReference>
<evidence type="ECO:0000313" key="1">
    <source>
        <dbReference type="EMBL" id="TCC99641.1"/>
    </source>
</evidence>
<protein>
    <submittedName>
        <fullName evidence="1">DUF72 domain-containing protein</fullName>
    </submittedName>
</protein>
<comment type="caution">
    <text evidence="1">The sequence shown here is derived from an EMBL/GenBank/DDBJ whole genome shotgun (WGS) entry which is preliminary data.</text>
</comment>
<dbReference type="EMBL" id="SWDX01000002">
    <property type="protein sequence ID" value="TKC64117.1"/>
    <property type="molecule type" value="Genomic_DNA"/>
</dbReference>
<evidence type="ECO:0000313" key="3">
    <source>
        <dbReference type="Proteomes" id="UP000291117"/>
    </source>
</evidence>
<dbReference type="InterPro" id="IPR002763">
    <property type="entry name" value="DUF72"/>
</dbReference>
<keyword evidence="3" id="KW-1185">Reference proteome</keyword>
<accession>A0A4R0NGI3</accession>
<dbReference type="AlphaFoldDB" id="A0A4R0NGI3"/>
<evidence type="ECO:0000313" key="4">
    <source>
        <dbReference type="Proteomes" id="UP000309594"/>
    </source>
</evidence>
<sequence length="255" mass="29461">MLPISDTSVYYSGTSGLLLPVPNKLYYPEEFIDKSRLCFYASMMNSIEINSSFYNLPMSSTVAKWANDVPEEFRFTFKLSKQITHNRGLAFNPELVTSFIEVIGEVDNKKGCLLVQFPPSVRIVQFKQLALLMKALRDADPNADWNIALEFRHISLYHDEVYKLIEEHRMGMVIHDKSPASTPIRDTELPFVYLRFHGPGGSYRGSYENEILYEYACYIREWIKEGKTIYTYFNNTMGSAITNLFTLRDMVMGMV</sequence>
<gene>
    <name evidence="1" type="ORF">EZ444_02935</name>
    <name evidence="2" type="ORF">FBD94_04200</name>
</gene>
<reference evidence="2 4" key="2">
    <citation type="submission" date="2019-04" db="EMBL/GenBank/DDBJ databases">
        <title>Pedobacter sp. RP-1-16 sp. nov., isolated from Arctic soil.</title>
        <authorList>
            <person name="Dahal R.H."/>
            <person name="Kim D.-U."/>
        </authorList>
    </citation>
    <scope>NUCLEOTIDE SEQUENCE [LARGE SCALE GENOMIC DNA]</scope>
    <source>
        <strain evidence="2 4">RP-1-16</strain>
    </source>
</reference>
<organism evidence="1 3">
    <name type="scientific">Pedobacter hiemivivus</name>
    <dbReference type="NCBI Taxonomy" id="2530454"/>
    <lineage>
        <taxon>Bacteria</taxon>
        <taxon>Pseudomonadati</taxon>
        <taxon>Bacteroidota</taxon>
        <taxon>Sphingobacteriia</taxon>
        <taxon>Sphingobacteriales</taxon>
        <taxon>Sphingobacteriaceae</taxon>
        <taxon>Pedobacter</taxon>
    </lineage>
</organism>
<dbReference type="InterPro" id="IPR036520">
    <property type="entry name" value="UPF0759_sf"/>
</dbReference>
<dbReference type="OrthoDB" id="9780310at2"/>